<name>A0AAJ8BUD0_ASPNG</name>
<evidence type="ECO:0000313" key="2">
    <source>
        <dbReference type="RefSeq" id="XP_059604045.1"/>
    </source>
</evidence>
<proteinExistence type="predicted"/>
<reference evidence="2" key="1">
    <citation type="submission" date="2025-02" db="EMBL/GenBank/DDBJ databases">
        <authorList>
            <consortium name="NCBI Genome Project"/>
        </authorList>
    </citation>
    <scope>NUCLEOTIDE SEQUENCE</scope>
</reference>
<organism evidence="2">
    <name type="scientific">Aspergillus niger</name>
    <dbReference type="NCBI Taxonomy" id="5061"/>
    <lineage>
        <taxon>Eukaryota</taxon>
        <taxon>Fungi</taxon>
        <taxon>Dikarya</taxon>
        <taxon>Ascomycota</taxon>
        <taxon>Pezizomycotina</taxon>
        <taxon>Eurotiomycetes</taxon>
        <taxon>Eurotiomycetidae</taxon>
        <taxon>Eurotiales</taxon>
        <taxon>Aspergillaceae</taxon>
        <taxon>Aspergillus</taxon>
        <taxon>Aspergillus subgen. Circumdati</taxon>
    </lineage>
</organism>
<gene>
    <name evidence="2" type="ORF">An08g05460</name>
</gene>
<feature type="region of interest" description="Disordered" evidence="1">
    <location>
        <begin position="27"/>
        <end position="54"/>
    </location>
</feature>
<dbReference type="KEGG" id="ang:An08g05460"/>
<sequence>MALYENRPMKVSSEGDWAAGLQVMERTSTTELSDEPDDMSIHPATSHAQEPPNWPPTLAPLRLEQKHPMIDSPRRSSIQVVNFQRQSGTCVHWAKIMSLLGHSSVPRPPLSLSSDDPYLFLRYNSPFVGFDLLRSVNQLERDPLFRWWILWGLPGFSYSWPSPPLTGLWAQAHHGVNCCSAPSLSSFRAATGAIIMSNSGLEV</sequence>
<reference evidence="2" key="2">
    <citation type="submission" date="2025-08" db="UniProtKB">
        <authorList>
            <consortium name="RefSeq"/>
        </authorList>
    </citation>
    <scope>IDENTIFICATION</scope>
</reference>
<dbReference type="GeneID" id="84591682"/>
<dbReference type="RefSeq" id="XP_059604045.1">
    <property type="nucleotide sequence ID" value="XM_059749067.1"/>
</dbReference>
<evidence type="ECO:0000256" key="1">
    <source>
        <dbReference type="SAM" id="MobiDB-lite"/>
    </source>
</evidence>
<dbReference type="AlphaFoldDB" id="A0AAJ8BUD0"/>
<accession>A0AAJ8BUD0</accession>
<protein>
    <submittedName>
        <fullName evidence="2">Uncharacterized protein</fullName>
    </submittedName>
</protein>
<dbReference type="VEuPathDB" id="FungiDB:An08g05460"/>